<organism evidence="1 2">
    <name type="scientific">Dendrobium chrysotoxum</name>
    <name type="common">Orchid</name>
    <dbReference type="NCBI Taxonomy" id="161865"/>
    <lineage>
        <taxon>Eukaryota</taxon>
        <taxon>Viridiplantae</taxon>
        <taxon>Streptophyta</taxon>
        <taxon>Embryophyta</taxon>
        <taxon>Tracheophyta</taxon>
        <taxon>Spermatophyta</taxon>
        <taxon>Magnoliopsida</taxon>
        <taxon>Liliopsida</taxon>
        <taxon>Asparagales</taxon>
        <taxon>Orchidaceae</taxon>
        <taxon>Epidendroideae</taxon>
        <taxon>Malaxideae</taxon>
        <taxon>Dendrobiinae</taxon>
        <taxon>Dendrobium</taxon>
    </lineage>
</organism>
<keyword evidence="2" id="KW-1185">Reference proteome</keyword>
<dbReference type="AlphaFoldDB" id="A0AAV7H0E3"/>
<name>A0AAV7H0E3_DENCH</name>
<proteinExistence type="predicted"/>
<sequence length="177" mass="20111">MCIVGMAHLKKVYHDKLKRGDGGNEDEPDQDPKILSSELSWSLVTVTVPGLLSQRSHIKLVSERGFWRDGRKQVDALKGKMEQIKYGVEKIFSTFKGRFSTMKNRMESRFGGLEEMLKKLIEMQSKTPPAVPIANPNHDLIGIPLAKSKGKEIGWEEFYEEISFHQKPPFRALIRGG</sequence>
<accession>A0AAV7H0E3</accession>
<dbReference type="Proteomes" id="UP000775213">
    <property type="component" value="Unassembled WGS sequence"/>
</dbReference>
<reference evidence="1 2" key="1">
    <citation type="journal article" date="2021" name="Hortic Res">
        <title>Chromosome-scale assembly of the Dendrobium chrysotoxum genome enhances the understanding of orchid evolution.</title>
        <authorList>
            <person name="Zhang Y."/>
            <person name="Zhang G.Q."/>
            <person name="Zhang D."/>
            <person name="Liu X.D."/>
            <person name="Xu X.Y."/>
            <person name="Sun W.H."/>
            <person name="Yu X."/>
            <person name="Zhu X."/>
            <person name="Wang Z.W."/>
            <person name="Zhao X."/>
            <person name="Zhong W.Y."/>
            <person name="Chen H."/>
            <person name="Yin W.L."/>
            <person name="Huang T."/>
            <person name="Niu S.C."/>
            <person name="Liu Z.J."/>
        </authorList>
    </citation>
    <scope>NUCLEOTIDE SEQUENCE [LARGE SCALE GENOMIC DNA]</scope>
    <source>
        <strain evidence="1">Lindl</strain>
    </source>
</reference>
<gene>
    <name evidence="1" type="ORF">IEQ34_008739</name>
</gene>
<protein>
    <submittedName>
        <fullName evidence="1">Uncharacterized protein</fullName>
    </submittedName>
</protein>
<evidence type="ECO:0000313" key="1">
    <source>
        <dbReference type="EMBL" id="KAH0461164.1"/>
    </source>
</evidence>
<evidence type="ECO:0000313" key="2">
    <source>
        <dbReference type="Proteomes" id="UP000775213"/>
    </source>
</evidence>
<dbReference type="EMBL" id="JAGFBR010000009">
    <property type="protein sequence ID" value="KAH0461164.1"/>
    <property type="molecule type" value="Genomic_DNA"/>
</dbReference>
<comment type="caution">
    <text evidence="1">The sequence shown here is derived from an EMBL/GenBank/DDBJ whole genome shotgun (WGS) entry which is preliminary data.</text>
</comment>